<evidence type="ECO:0000256" key="5">
    <source>
        <dbReference type="ARBA" id="ARBA00022737"/>
    </source>
</evidence>
<protein>
    <submittedName>
        <fullName evidence="14">S-adenosylmethionine mitochondrial carrier protein</fullName>
    </submittedName>
</protein>
<dbReference type="PANTHER" id="PTHR45667">
    <property type="entry name" value="S-ADENOSYLMETHIONINE MITOCHONDRIAL CARRIER PROTEIN"/>
    <property type="match status" value="1"/>
</dbReference>
<dbReference type="WBParaSite" id="EVEC_0000284201-mRNA-1">
    <property type="protein sequence ID" value="EVEC_0000284201-mRNA-1"/>
    <property type="gene ID" value="EVEC_0000284201"/>
</dbReference>
<evidence type="ECO:0000313" key="12">
    <source>
        <dbReference type="EMBL" id="VDD87407.1"/>
    </source>
</evidence>
<evidence type="ECO:0000256" key="1">
    <source>
        <dbReference type="ARBA" id="ARBA00004448"/>
    </source>
</evidence>
<dbReference type="InterPro" id="IPR018108">
    <property type="entry name" value="MCP_transmembrane"/>
</dbReference>
<dbReference type="Pfam" id="PF00153">
    <property type="entry name" value="Mito_carr"/>
    <property type="match status" value="3"/>
</dbReference>
<evidence type="ECO:0000256" key="7">
    <source>
        <dbReference type="ARBA" id="ARBA00022989"/>
    </source>
</evidence>
<evidence type="ECO:0000313" key="13">
    <source>
        <dbReference type="Proteomes" id="UP000274131"/>
    </source>
</evidence>
<keyword evidence="7" id="KW-1133">Transmembrane helix</keyword>
<keyword evidence="8" id="KW-0496">Mitochondrion</keyword>
<reference evidence="14" key="1">
    <citation type="submission" date="2017-02" db="UniProtKB">
        <authorList>
            <consortium name="WormBaseParasite"/>
        </authorList>
    </citation>
    <scope>IDENTIFICATION</scope>
</reference>
<keyword evidence="4 10" id="KW-0812">Transmembrane</keyword>
<dbReference type="EMBL" id="UXUI01007401">
    <property type="protein sequence ID" value="VDD87407.1"/>
    <property type="molecule type" value="Genomic_DNA"/>
</dbReference>
<feature type="repeat" description="Solcar" evidence="10">
    <location>
        <begin position="6"/>
        <end position="79"/>
    </location>
</feature>
<evidence type="ECO:0000313" key="14">
    <source>
        <dbReference type="WBParaSite" id="EVEC_0000284201-mRNA-1"/>
    </source>
</evidence>
<dbReference type="PROSITE" id="PS50920">
    <property type="entry name" value="SOLCAR"/>
    <property type="match status" value="3"/>
</dbReference>
<keyword evidence="13" id="KW-1185">Reference proteome</keyword>
<evidence type="ECO:0000256" key="2">
    <source>
        <dbReference type="ARBA" id="ARBA00006375"/>
    </source>
</evidence>
<evidence type="ECO:0000256" key="10">
    <source>
        <dbReference type="PROSITE-ProRule" id="PRU00282"/>
    </source>
</evidence>
<keyword evidence="5" id="KW-0677">Repeat</keyword>
<comment type="subcellular location">
    <subcellularLocation>
        <location evidence="1">Mitochondrion inner membrane</location>
        <topology evidence="1">Multi-pass membrane protein</topology>
    </subcellularLocation>
</comment>
<evidence type="ECO:0000256" key="11">
    <source>
        <dbReference type="RuleBase" id="RU000488"/>
    </source>
</evidence>
<keyword evidence="6" id="KW-0999">Mitochondrion inner membrane</keyword>
<organism evidence="14">
    <name type="scientific">Enterobius vermicularis</name>
    <name type="common">Human pinworm</name>
    <dbReference type="NCBI Taxonomy" id="51028"/>
    <lineage>
        <taxon>Eukaryota</taxon>
        <taxon>Metazoa</taxon>
        <taxon>Ecdysozoa</taxon>
        <taxon>Nematoda</taxon>
        <taxon>Chromadorea</taxon>
        <taxon>Rhabditida</taxon>
        <taxon>Spirurina</taxon>
        <taxon>Oxyuridomorpha</taxon>
        <taxon>Oxyuroidea</taxon>
        <taxon>Oxyuridae</taxon>
        <taxon>Enterobius</taxon>
    </lineage>
</organism>
<dbReference type="STRING" id="51028.A0A0N4UZ10"/>
<gene>
    <name evidence="12" type="ORF">EVEC_LOCUS2550</name>
</gene>
<dbReference type="SUPFAM" id="SSF103506">
    <property type="entry name" value="Mitochondrial carrier"/>
    <property type="match status" value="1"/>
</dbReference>
<dbReference type="GO" id="GO:0005743">
    <property type="term" value="C:mitochondrial inner membrane"/>
    <property type="evidence" value="ECO:0007669"/>
    <property type="project" value="UniProtKB-SubCell"/>
</dbReference>
<evidence type="ECO:0000256" key="3">
    <source>
        <dbReference type="ARBA" id="ARBA00022448"/>
    </source>
</evidence>
<dbReference type="Proteomes" id="UP000274131">
    <property type="component" value="Unassembled WGS sequence"/>
</dbReference>
<dbReference type="AlphaFoldDB" id="A0A0N4UZ10"/>
<sequence length="266" mass="29024">MEQLEESMGRALFAGAVAGLAVDLSLYPIDTLKTRLQSAKGFVAAGGFRHLYQGMSSVAVGSAPGSALFFCTYAATNRLFREQTPLTNALAASVAEIVACAVRVPTELVKQRAQSKEGHQISRICHLILKNEGLFGFYRGYFSTVCREIPFSLIEFPLWEGLKRVLVRRLKRKCSPLESAACGSIAGSIAGAVTTPLDVAKTRIMLNESPVRPTIWSTLLQIFRHGGFVELYSGVLPRSAWLALGGFIFFGAYENALKLTFYVFPS</sequence>
<keyword evidence="9 10" id="KW-0472">Membrane</keyword>
<dbReference type="FunFam" id="1.50.40.10:FF:000018">
    <property type="entry name" value="S-adenosylmethionine mitochondrial carrier protein-like"/>
    <property type="match status" value="1"/>
</dbReference>
<dbReference type="InterPro" id="IPR023395">
    <property type="entry name" value="MCP_dom_sf"/>
</dbReference>
<keyword evidence="3 11" id="KW-0813">Transport</keyword>
<evidence type="ECO:0000256" key="6">
    <source>
        <dbReference type="ARBA" id="ARBA00022792"/>
    </source>
</evidence>
<feature type="repeat" description="Solcar" evidence="10">
    <location>
        <begin position="174"/>
        <end position="259"/>
    </location>
</feature>
<evidence type="ECO:0000256" key="4">
    <source>
        <dbReference type="ARBA" id="ARBA00022692"/>
    </source>
</evidence>
<proteinExistence type="inferred from homology"/>
<reference evidence="12 13" key="2">
    <citation type="submission" date="2018-10" db="EMBL/GenBank/DDBJ databases">
        <authorList>
            <consortium name="Pathogen Informatics"/>
        </authorList>
    </citation>
    <scope>NUCLEOTIDE SEQUENCE [LARGE SCALE GENOMIC DNA]</scope>
</reference>
<accession>A0A0N4UZ10</accession>
<dbReference type="OrthoDB" id="276989at2759"/>
<evidence type="ECO:0000256" key="8">
    <source>
        <dbReference type="ARBA" id="ARBA00023128"/>
    </source>
</evidence>
<comment type="similarity">
    <text evidence="2 11">Belongs to the mitochondrial carrier (TC 2.A.29) family.</text>
</comment>
<evidence type="ECO:0000256" key="9">
    <source>
        <dbReference type="ARBA" id="ARBA00023136"/>
    </source>
</evidence>
<feature type="repeat" description="Solcar" evidence="10">
    <location>
        <begin position="83"/>
        <end position="165"/>
    </location>
</feature>
<name>A0A0N4UZ10_ENTVE</name>
<dbReference type="Gene3D" id="1.50.40.10">
    <property type="entry name" value="Mitochondrial carrier domain"/>
    <property type="match status" value="1"/>
</dbReference>